<feature type="transmembrane region" description="Helical" evidence="1">
    <location>
        <begin position="50"/>
        <end position="71"/>
    </location>
</feature>
<protein>
    <submittedName>
        <fullName evidence="2">Uncharacterized protein</fullName>
    </submittedName>
</protein>
<dbReference type="Proteomes" id="UP001194468">
    <property type="component" value="Unassembled WGS sequence"/>
</dbReference>
<accession>A0AAD4BQ15</accession>
<gene>
    <name evidence="2" type="ORF">L210DRAFT_1039870</name>
</gene>
<keyword evidence="1" id="KW-1133">Transmembrane helix</keyword>
<dbReference type="EMBL" id="WHUW01000021">
    <property type="protein sequence ID" value="KAF8436604.1"/>
    <property type="molecule type" value="Genomic_DNA"/>
</dbReference>
<name>A0AAD4BQ15_BOLED</name>
<keyword evidence="1" id="KW-0472">Membrane</keyword>
<reference evidence="2" key="2">
    <citation type="journal article" date="2020" name="Nat. Commun.">
        <title>Large-scale genome sequencing of mycorrhizal fungi provides insights into the early evolution of symbiotic traits.</title>
        <authorList>
            <person name="Miyauchi S."/>
            <person name="Kiss E."/>
            <person name="Kuo A."/>
            <person name="Drula E."/>
            <person name="Kohler A."/>
            <person name="Sanchez-Garcia M."/>
            <person name="Morin E."/>
            <person name="Andreopoulos B."/>
            <person name="Barry K.W."/>
            <person name="Bonito G."/>
            <person name="Buee M."/>
            <person name="Carver A."/>
            <person name="Chen C."/>
            <person name="Cichocki N."/>
            <person name="Clum A."/>
            <person name="Culley D."/>
            <person name="Crous P.W."/>
            <person name="Fauchery L."/>
            <person name="Girlanda M."/>
            <person name="Hayes R.D."/>
            <person name="Keri Z."/>
            <person name="LaButti K."/>
            <person name="Lipzen A."/>
            <person name="Lombard V."/>
            <person name="Magnuson J."/>
            <person name="Maillard F."/>
            <person name="Murat C."/>
            <person name="Nolan M."/>
            <person name="Ohm R.A."/>
            <person name="Pangilinan J."/>
            <person name="Pereira M.F."/>
            <person name="Perotto S."/>
            <person name="Peter M."/>
            <person name="Pfister S."/>
            <person name="Riley R."/>
            <person name="Sitrit Y."/>
            <person name="Stielow J.B."/>
            <person name="Szollosi G."/>
            <person name="Zifcakova L."/>
            <person name="Stursova M."/>
            <person name="Spatafora J.W."/>
            <person name="Tedersoo L."/>
            <person name="Vaario L.M."/>
            <person name="Yamada A."/>
            <person name="Yan M."/>
            <person name="Wang P."/>
            <person name="Xu J."/>
            <person name="Bruns T."/>
            <person name="Baldrian P."/>
            <person name="Vilgalys R."/>
            <person name="Dunand C."/>
            <person name="Henrissat B."/>
            <person name="Grigoriev I.V."/>
            <person name="Hibbett D."/>
            <person name="Nagy L.G."/>
            <person name="Martin F.M."/>
        </authorList>
    </citation>
    <scope>NUCLEOTIDE SEQUENCE</scope>
    <source>
        <strain evidence="2">BED1</strain>
    </source>
</reference>
<comment type="caution">
    <text evidence="2">The sequence shown here is derived from an EMBL/GenBank/DDBJ whole genome shotgun (WGS) entry which is preliminary data.</text>
</comment>
<organism evidence="2 3">
    <name type="scientific">Boletus edulis BED1</name>
    <dbReference type="NCBI Taxonomy" id="1328754"/>
    <lineage>
        <taxon>Eukaryota</taxon>
        <taxon>Fungi</taxon>
        <taxon>Dikarya</taxon>
        <taxon>Basidiomycota</taxon>
        <taxon>Agaricomycotina</taxon>
        <taxon>Agaricomycetes</taxon>
        <taxon>Agaricomycetidae</taxon>
        <taxon>Boletales</taxon>
        <taxon>Boletineae</taxon>
        <taxon>Boletaceae</taxon>
        <taxon>Boletoideae</taxon>
        <taxon>Boletus</taxon>
    </lineage>
</organism>
<evidence type="ECO:0000256" key="1">
    <source>
        <dbReference type="SAM" id="Phobius"/>
    </source>
</evidence>
<proteinExistence type="predicted"/>
<keyword evidence="3" id="KW-1185">Reference proteome</keyword>
<keyword evidence="1" id="KW-0812">Transmembrane</keyword>
<dbReference type="AlphaFoldDB" id="A0AAD4BQ15"/>
<evidence type="ECO:0000313" key="3">
    <source>
        <dbReference type="Proteomes" id="UP001194468"/>
    </source>
</evidence>
<sequence>MVSWHTTDEVDVYENCMEILIVQLQSLKRRDSRRESHDDNGGAEGGHREIGVRFALTFIGQLPSIILVVLLNDSELSSLTRQAQHRYSVDPCSHGHYQWVKLVPKAQPPFQPARLKLNSGCVRSKNGGGGETAATKEHSERLQVWYTGLIIQVQTTGGGVHPS</sequence>
<reference evidence="2" key="1">
    <citation type="submission" date="2019-10" db="EMBL/GenBank/DDBJ databases">
        <authorList>
            <consortium name="DOE Joint Genome Institute"/>
            <person name="Kuo A."/>
            <person name="Miyauchi S."/>
            <person name="Kiss E."/>
            <person name="Drula E."/>
            <person name="Kohler A."/>
            <person name="Sanchez-Garcia M."/>
            <person name="Andreopoulos B."/>
            <person name="Barry K.W."/>
            <person name="Bonito G."/>
            <person name="Buee M."/>
            <person name="Carver A."/>
            <person name="Chen C."/>
            <person name="Cichocki N."/>
            <person name="Clum A."/>
            <person name="Culley D."/>
            <person name="Crous P.W."/>
            <person name="Fauchery L."/>
            <person name="Girlanda M."/>
            <person name="Hayes R."/>
            <person name="Keri Z."/>
            <person name="LaButti K."/>
            <person name="Lipzen A."/>
            <person name="Lombard V."/>
            <person name="Magnuson J."/>
            <person name="Maillard F."/>
            <person name="Morin E."/>
            <person name="Murat C."/>
            <person name="Nolan M."/>
            <person name="Ohm R."/>
            <person name="Pangilinan J."/>
            <person name="Pereira M."/>
            <person name="Perotto S."/>
            <person name="Peter M."/>
            <person name="Riley R."/>
            <person name="Sitrit Y."/>
            <person name="Stielow B."/>
            <person name="Szollosi G."/>
            <person name="Zifcakova L."/>
            <person name="Stursova M."/>
            <person name="Spatafora J.W."/>
            <person name="Tedersoo L."/>
            <person name="Vaario L.-M."/>
            <person name="Yamada A."/>
            <person name="Yan M."/>
            <person name="Wang P."/>
            <person name="Xu J."/>
            <person name="Bruns T."/>
            <person name="Baldrian P."/>
            <person name="Vilgalys R."/>
            <person name="Henrissat B."/>
            <person name="Grigoriev I.V."/>
            <person name="Hibbett D."/>
            <person name="Nagy L.G."/>
            <person name="Martin F.M."/>
        </authorList>
    </citation>
    <scope>NUCLEOTIDE SEQUENCE</scope>
    <source>
        <strain evidence="2">BED1</strain>
    </source>
</reference>
<evidence type="ECO:0000313" key="2">
    <source>
        <dbReference type="EMBL" id="KAF8436604.1"/>
    </source>
</evidence>